<protein>
    <submittedName>
        <fullName evidence="2">Uncharacterized protein</fullName>
    </submittedName>
</protein>
<sequence length="201" mass="22805">MKFKKYRILIVLCFFLISWLFYTTYTYAYFNSNISSSASIENTVLGDLVQISEQEIQLKGCSLTKIIKIENIYTISIPIQVLYQDQSYTYTISPGDYKEVNIELSHGKCREKVKGKIVIIGFNNYFSKDINVEYTEVEDLDLSKNETEDNMPLSNESPQDAETNQSNSQSGLKADNQYPDEVDAADTSEGGSETETETDVP</sequence>
<dbReference type="EMBL" id="JNVC02000005">
    <property type="protein sequence ID" value="KEZ51678.1"/>
    <property type="molecule type" value="Genomic_DNA"/>
</dbReference>
<feature type="compositionally biased region" description="Acidic residues" evidence="1">
    <location>
        <begin position="178"/>
        <end position="201"/>
    </location>
</feature>
<dbReference type="STRING" id="246786.GS18_0211170"/>
<reference evidence="2 3" key="1">
    <citation type="journal article" date="2005" name="Int. J. Syst. Evol. Microbiol.">
        <title>Bacillus cibi sp. nov., isolated from jeotgal, a traditional Korean fermented seafood.</title>
        <authorList>
            <person name="Yoon J.H."/>
            <person name="Lee C.H."/>
            <person name="Oh T.K."/>
        </authorList>
    </citation>
    <scope>NUCLEOTIDE SEQUENCE [LARGE SCALE GENOMIC DNA]</scope>
    <source>
        <strain evidence="2 3">DSM 16189</strain>
    </source>
</reference>
<comment type="caution">
    <text evidence="2">The sequence shown here is derived from an EMBL/GenBank/DDBJ whole genome shotgun (WGS) entry which is preliminary data.</text>
</comment>
<name>A0A084GWG6_METID</name>
<dbReference type="AlphaFoldDB" id="A0A084GWG6"/>
<evidence type="ECO:0000256" key="1">
    <source>
        <dbReference type="SAM" id="MobiDB-lite"/>
    </source>
</evidence>
<feature type="region of interest" description="Disordered" evidence="1">
    <location>
        <begin position="142"/>
        <end position="201"/>
    </location>
</feature>
<keyword evidence="3" id="KW-1185">Reference proteome</keyword>
<organism evidence="2 3">
    <name type="scientific">Metabacillus indicus</name>
    <name type="common">Bacillus indicus</name>
    <dbReference type="NCBI Taxonomy" id="246786"/>
    <lineage>
        <taxon>Bacteria</taxon>
        <taxon>Bacillati</taxon>
        <taxon>Bacillota</taxon>
        <taxon>Bacilli</taxon>
        <taxon>Bacillales</taxon>
        <taxon>Bacillaceae</taxon>
        <taxon>Metabacillus</taxon>
    </lineage>
</organism>
<dbReference type="RefSeq" id="WP_035207120.1">
    <property type="nucleotide sequence ID" value="NZ_JNVC02000005.1"/>
</dbReference>
<dbReference type="Proteomes" id="UP000028549">
    <property type="component" value="Unassembled WGS sequence"/>
</dbReference>
<evidence type="ECO:0000313" key="3">
    <source>
        <dbReference type="Proteomes" id="UP000028549"/>
    </source>
</evidence>
<gene>
    <name evidence="2" type="ORF">GS18_0211170</name>
</gene>
<feature type="compositionally biased region" description="Polar residues" evidence="1">
    <location>
        <begin position="152"/>
        <end position="171"/>
    </location>
</feature>
<accession>A0A084GWG6</accession>
<proteinExistence type="predicted"/>
<evidence type="ECO:0000313" key="2">
    <source>
        <dbReference type="EMBL" id="KEZ51678.1"/>
    </source>
</evidence>